<organism evidence="2 3">
    <name type="scientific">Parasedimentitalea denitrificans</name>
    <dbReference type="NCBI Taxonomy" id="2211118"/>
    <lineage>
        <taxon>Bacteria</taxon>
        <taxon>Pseudomonadati</taxon>
        <taxon>Pseudomonadota</taxon>
        <taxon>Alphaproteobacteria</taxon>
        <taxon>Rhodobacterales</taxon>
        <taxon>Paracoccaceae</taxon>
        <taxon>Parasedimentitalea</taxon>
    </lineage>
</organism>
<dbReference type="EMBL" id="QHLQ01000011">
    <property type="protein sequence ID" value="NIZ61700.1"/>
    <property type="molecule type" value="Genomic_DNA"/>
</dbReference>
<dbReference type="Proteomes" id="UP001429564">
    <property type="component" value="Unassembled WGS sequence"/>
</dbReference>
<keyword evidence="3" id="KW-1185">Reference proteome</keyword>
<protein>
    <submittedName>
        <fullName evidence="2">Uncharacterized protein</fullName>
    </submittedName>
</protein>
<name>A0ABX0WAK5_9RHOB</name>
<gene>
    <name evidence="2" type="ORF">DL239_12040</name>
</gene>
<comment type="caution">
    <text evidence="2">The sequence shown here is derived from an EMBL/GenBank/DDBJ whole genome shotgun (WGS) entry which is preliminary data.</text>
</comment>
<evidence type="ECO:0000256" key="1">
    <source>
        <dbReference type="SAM" id="MobiDB-lite"/>
    </source>
</evidence>
<feature type="region of interest" description="Disordered" evidence="1">
    <location>
        <begin position="119"/>
        <end position="139"/>
    </location>
</feature>
<sequence>MLKCICRSGVLVAASSLSVFPTYSYSQGGLGALYTVVVPTGDFGSANFARHLVSSLASVRAFCGDLDNSAYQVDCLAERFSAVSDSIPEGTDYDEVRALLNSASQDMAKLARNNRDWDLPRGQAAREGGAAERTTRPLTPVSAEVQEAVNRQAIFILEEVQTQLLRSASGSQSRYAQYAQIAQAIDSSKVLLRS</sequence>
<evidence type="ECO:0000313" key="3">
    <source>
        <dbReference type="Proteomes" id="UP001429564"/>
    </source>
</evidence>
<evidence type="ECO:0000313" key="2">
    <source>
        <dbReference type="EMBL" id="NIZ61700.1"/>
    </source>
</evidence>
<accession>A0ABX0WAK5</accession>
<reference evidence="2 3" key="1">
    <citation type="submission" date="2018-05" db="EMBL/GenBank/DDBJ databases">
        <authorList>
            <person name="Zhang Y.-J."/>
        </authorList>
    </citation>
    <scope>NUCLEOTIDE SEQUENCE [LARGE SCALE GENOMIC DNA]</scope>
    <source>
        <strain evidence="2 3">CY04</strain>
    </source>
</reference>
<proteinExistence type="predicted"/>